<proteinExistence type="predicted"/>
<reference evidence="1 2" key="1">
    <citation type="submission" date="2021-03" db="EMBL/GenBank/DDBJ databases">
        <title>Genomic Encyclopedia of Type Strains, Phase IV (KMG-IV): sequencing the most valuable type-strain genomes for metagenomic binning, comparative biology and taxonomic classification.</title>
        <authorList>
            <person name="Goeker M."/>
        </authorList>
    </citation>
    <scope>NUCLEOTIDE SEQUENCE [LARGE SCALE GENOMIC DNA]</scope>
    <source>
        <strain evidence="1 2">DSM 3984</strain>
    </source>
</reference>
<gene>
    <name evidence="1" type="ORF">J2Z53_001397</name>
</gene>
<evidence type="ECO:0000313" key="1">
    <source>
        <dbReference type="EMBL" id="MBP1889814.1"/>
    </source>
</evidence>
<evidence type="ECO:0000313" key="2">
    <source>
        <dbReference type="Proteomes" id="UP000783390"/>
    </source>
</evidence>
<dbReference type="Proteomes" id="UP000783390">
    <property type="component" value="Unassembled WGS sequence"/>
</dbReference>
<protein>
    <submittedName>
        <fullName evidence="1">Uncharacterized protein</fullName>
    </submittedName>
</protein>
<comment type="caution">
    <text evidence="1">The sequence shown here is derived from an EMBL/GenBank/DDBJ whole genome shotgun (WGS) entry which is preliminary data.</text>
</comment>
<name>A0ABS4F0N6_9CLOT</name>
<organism evidence="1 2">
    <name type="scientific">Clostridium moniliforme</name>
    <dbReference type="NCBI Taxonomy" id="39489"/>
    <lineage>
        <taxon>Bacteria</taxon>
        <taxon>Bacillati</taxon>
        <taxon>Bacillota</taxon>
        <taxon>Clostridia</taxon>
        <taxon>Eubacteriales</taxon>
        <taxon>Clostridiaceae</taxon>
        <taxon>Clostridium</taxon>
    </lineage>
</organism>
<keyword evidence="2" id="KW-1185">Reference proteome</keyword>
<dbReference type="EMBL" id="JAGGJZ010000003">
    <property type="protein sequence ID" value="MBP1889814.1"/>
    <property type="molecule type" value="Genomic_DNA"/>
</dbReference>
<accession>A0ABS4F0N6</accession>
<dbReference type="RefSeq" id="WP_209796709.1">
    <property type="nucleotide sequence ID" value="NZ_JAGGJZ010000003.1"/>
</dbReference>
<sequence length="70" mass="8452">MNTLNMGLNKNYNQNILCEKNGIYENKDEEYDEFAKSILYYYGDKDSNLDTNKDEEYDEFAKSILYYYDN</sequence>